<dbReference type="GO" id="GO:0016740">
    <property type="term" value="F:transferase activity"/>
    <property type="evidence" value="ECO:0007669"/>
    <property type="project" value="UniProtKB-ARBA"/>
</dbReference>
<dbReference type="PANTHER" id="PTHR12714">
    <property type="entry name" value="PROTEIN-S ISOPRENYLCYSTEINE O-METHYLTRANSFERASE"/>
    <property type="match status" value="1"/>
</dbReference>
<dbReference type="EC" id="2.1.1.334" evidence="6"/>
<dbReference type="GeneID" id="41329357"/>
<protein>
    <submittedName>
        <fullName evidence="6">Isoprenylcysteine carboxylmethyltransferase family protein</fullName>
        <ecNumber evidence="6">2.1.1.100</ecNumber>
        <ecNumber evidence="6">2.1.1.334</ecNumber>
    </submittedName>
</protein>
<evidence type="ECO:0000256" key="1">
    <source>
        <dbReference type="ARBA" id="ARBA00004127"/>
    </source>
</evidence>
<organism evidence="6 7">
    <name type="scientific">Promethearchaeum syntrophicum</name>
    <dbReference type="NCBI Taxonomy" id="2594042"/>
    <lineage>
        <taxon>Archaea</taxon>
        <taxon>Promethearchaeati</taxon>
        <taxon>Promethearchaeota</taxon>
        <taxon>Promethearchaeia</taxon>
        <taxon>Promethearchaeales</taxon>
        <taxon>Promethearchaeaceae</taxon>
        <taxon>Promethearchaeum</taxon>
    </lineage>
</organism>
<dbReference type="RefSeq" id="WP_147662444.1">
    <property type="nucleotide sequence ID" value="NZ_CP042905.2"/>
</dbReference>
<keyword evidence="7" id="KW-1185">Reference proteome</keyword>
<evidence type="ECO:0000256" key="5">
    <source>
        <dbReference type="SAM" id="Phobius"/>
    </source>
</evidence>
<dbReference type="PANTHER" id="PTHR12714:SF9">
    <property type="entry name" value="PROTEIN-S-ISOPRENYLCYSTEINE O-METHYLTRANSFERASE"/>
    <property type="match status" value="1"/>
</dbReference>
<comment type="subcellular location">
    <subcellularLocation>
        <location evidence="1">Endomembrane system</location>
        <topology evidence="1">Multi-pass membrane protein</topology>
    </subcellularLocation>
</comment>
<keyword evidence="2 5" id="KW-0812">Transmembrane</keyword>
<dbReference type="AlphaFoldDB" id="A0A5B9D8R8"/>
<dbReference type="Pfam" id="PF04191">
    <property type="entry name" value="PEMT"/>
    <property type="match status" value="1"/>
</dbReference>
<reference evidence="6 7" key="2">
    <citation type="journal article" date="2024" name="Int. J. Syst. Evol. Microbiol.">
        <title>Promethearchaeum syntrophicum gen. nov., sp. nov., an anaerobic, obligately syntrophic archaeon, the first isolate of the lineage 'Asgard' archaea, and proposal of the new archaeal phylum Promethearchaeota phyl. nov. and kingdom Promethearchaeati regn. nov.</title>
        <authorList>
            <person name="Imachi H."/>
            <person name="Nobu M.K."/>
            <person name="Kato S."/>
            <person name="Takaki Y."/>
            <person name="Miyazaki M."/>
            <person name="Miyata M."/>
            <person name="Ogawara M."/>
            <person name="Saito Y."/>
            <person name="Sakai S."/>
            <person name="Tahara Y.O."/>
            <person name="Takano Y."/>
            <person name="Tasumi E."/>
            <person name="Uematsu K."/>
            <person name="Yoshimura T."/>
            <person name="Itoh T."/>
            <person name="Ohkuma M."/>
            <person name="Takai K."/>
        </authorList>
    </citation>
    <scope>NUCLEOTIDE SEQUENCE [LARGE SCALE GENOMIC DNA]</scope>
    <source>
        <strain evidence="6 7">MK-D1</strain>
    </source>
</reference>
<keyword evidence="4 5" id="KW-0472">Membrane</keyword>
<reference evidence="6 7" key="1">
    <citation type="journal article" date="2020" name="Nature">
        <title>Isolation of an archaeon at the prokaryote-eukaryote interface.</title>
        <authorList>
            <person name="Imachi H."/>
            <person name="Nobu M.K."/>
            <person name="Nakahara N."/>
            <person name="Morono Y."/>
            <person name="Ogawara M."/>
            <person name="Takaki Y."/>
            <person name="Takano Y."/>
            <person name="Uematsu K."/>
            <person name="Ikuta T."/>
            <person name="Ito M."/>
            <person name="Matsui Y."/>
            <person name="Miyazaki M."/>
            <person name="Murata K."/>
            <person name="Saito Y."/>
            <person name="Sakai S."/>
            <person name="Song C."/>
            <person name="Tasumi E."/>
            <person name="Yamanaka Y."/>
            <person name="Yamaguchi T."/>
            <person name="Kamagata Y."/>
            <person name="Tamaki H."/>
            <person name="Takai K."/>
        </authorList>
    </citation>
    <scope>NUCLEOTIDE SEQUENCE [LARGE SCALE GENOMIC DNA]</scope>
    <source>
        <strain evidence="6 7">MK-D1</strain>
    </source>
</reference>
<keyword evidence="6" id="KW-0808">Transferase</keyword>
<evidence type="ECO:0000256" key="2">
    <source>
        <dbReference type="ARBA" id="ARBA00022692"/>
    </source>
</evidence>
<dbReference type="GO" id="GO:0012505">
    <property type="term" value="C:endomembrane system"/>
    <property type="evidence" value="ECO:0007669"/>
    <property type="project" value="UniProtKB-SubCell"/>
</dbReference>
<proteinExistence type="predicted"/>
<dbReference type="Gene3D" id="1.20.120.1630">
    <property type="match status" value="1"/>
</dbReference>
<name>A0A5B9D8R8_9ARCH</name>
<evidence type="ECO:0000256" key="4">
    <source>
        <dbReference type="ARBA" id="ARBA00023136"/>
    </source>
</evidence>
<evidence type="ECO:0000256" key="3">
    <source>
        <dbReference type="ARBA" id="ARBA00022989"/>
    </source>
</evidence>
<dbReference type="EC" id="2.1.1.100" evidence="6"/>
<sequence length="163" mass="18926">MNQSNLSPQEREAPRTHLILITTPIIFALVSILDGEVLHWSTQLNDVVPLYLRIIFCIIFVLMALVLIQISHKTLFKDNQPPAKVLTKGIFKFVRNPMYLGILLIYVAVICFSISLISIGVFIIIFFVYNKMVKVEEKILEEIFGNEFLEYKEKVPRWIPKFI</sequence>
<feature type="transmembrane region" description="Helical" evidence="5">
    <location>
        <begin position="98"/>
        <end position="129"/>
    </location>
</feature>
<feature type="transmembrane region" description="Helical" evidence="5">
    <location>
        <begin position="18"/>
        <end position="38"/>
    </location>
</feature>
<accession>A0A5B9D8R8</accession>
<dbReference type="InterPro" id="IPR007318">
    <property type="entry name" value="Phopholipid_MeTrfase"/>
</dbReference>
<dbReference type="Proteomes" id="UP000321408">
    <property type="component" value="Chromosome"/>
</dbReference>
<dbReference type="OrthoDB" id="148346at2157"/>
<dbReference type="EMBL" id="CP042905">
    <property type="protein sequence ID" value="QEE15539.1"/>
    <property type="molecule type" value="Genomic_DNA"/>
</dbReference>
<keyword evidence="6" id="KW-0489">Methyltransferase</keyword>
<evidence type="ECO:0000313" key="7">
    <source>
        <dbReference type="Proteomes" id="UP000321408"/>
    </source>
</evidence>
<keyword evidence="3 5" id="KW-1133">Transmembrane helix</keyword>
<gene>
    <name evidence="6" type="ORF">DSAG12_01365</name>
</gene>
<feature type="transmembrane region" description="Helical" evidence="5">
    <location>
        <begin position="50"/>
        <end position="70"/>
    </location>
</feature>
<evidence type="ECO:0000313" key="6">
    <source>
        <dbReference type="EMBL" id="QEE15539.1"/>
    </source>
</evidence>
<dbReference type="KEGG" id="psyt:DSAG12_01365"/>